<feature type="region of interest" description="Disordered" evidence="1">
    <location>
        <begin position="253"/>
        <end position="309"/>
    </location>
</feature>
<organism evidence="2 3">
    <name type="scientific">Mycena albidolilacea</name>
    <dbReference type="NCBI Taxonomy" id="1033008"/>
    <lineage>
        <taxon>Eukaryota</taxon>
        <taxon>Fungi</taxon>
        <taxon>Dikarya</taxon>
        <taxon>Basidiomycota</taxon>
        <taxon>Agaricomycotina</taxon>
        <taxon>Agaricomycetes</taxon>
        <taxon>Agaricomycetidae</taxon>
        <taxon>Agaricales</taxon>
        <taxon>Marasmiineae</taxon>
        <taxon>Mycenaceae</taxon>
        <taxon>Mycena</taxon>
    </lineage>
</organism>
<accession>A0AAD6ZPI4</accession>
<feature type="region of interest" description="Disordered" evidence="1">
    <location>
        <begin position="123"/>
        <end position="160"/>
    </location>
</feature>
<reference evidence="2" key="1">
    <citation type="submission" date="2023-03" db="EMBL/GenBank/DDBJ databases">
        <title>Massive genome expansion in bonnet fungi (Mycena s.s.) driven by repeated elements and novel gene families across ecological guilds.</title>
        <authorList>
            <consortium name="Lawrence Berkeley National Laboratory"/>
            <person name="Harder C.B."/>
            <person name="Miyauchi S."/>
            <person name="Viragh M."/>
            <person name="Kuo A."/>
            <person name="Thoen E."/>
            <person name="Andreopoulos B."/>
            <person name="Lu D."/>
            <person name="Skrede I."/>
            <person name="Drula E."/>
            <person name="Henrissat B."/>
            <person name="Morin E."/>
            <person name="Kohler A."/>
            <person name="Barry K."/>
            <person name="LaButti K."/>
            <person name="Morin E."/>
            <person name="Salamov A."/>
            <person name="Lipzen A."/>
            <person name="Mereny Z."/>
            <person name="Hegedus B."/>
            <person name="Baldrian P."/>
            <person name="Stursova M."/>
            <person name="Weitz H."/>
            <person name="Taylor A."/>
            <person name="Grigoriev I.V."/>
            <person name="Nagy L.G."/>
            <person name="Martin F."/>
            <person name="Kauserud H."/>
        </authorList>
    </citation>
    <scope>NUCLEOTIDE SEQUENCE</scope>
    <source>
        <strain evidence="2">CBHHK002</strain>
    </source>
</reference>
<evidence type="ECO:0000313" key="3">
    <source>
        <dbReference type="Proteomes" id="UP001218218"/>
    </source>
</evidence>
<feature type="compositionally biased region" description="Polar residues" evidence="1">
    <location>
        <begin position="298"/>
        <end position="309"/>
    </location>
</feature>
<feature type="compositionally biased region" description="Basic and acidic residues" evidence="1">
    <location>
        <begin position="261"/>
        <end position="271"/>
    </location>
</feature>
<sequence>MTSGTGPMSAAFSAALATTWRLPAVRASLQDLPPLYSTRWTGSPESPHSAAAFGPRLACCCAAQVANLRCCCHQRCTNPLIFGPGARQQHRSIFSHISPSPPSSILVLPFEMQTARGCADLVPPPSLGGGQTSQPPAARTAAREAARSLPDPHPAPMQRGSQNLATGDVHCHPRQRAHLRAKTQYTLLAQRQLNTSYHDEHTLKGDEMPQRRARCHVDCHESKVAYQNKMWSPPPTTTLVHSPNIDDSPHKVMALANAEKQPPKPRTERDQTSPTHIAKGAASPSPYNNTRAEPPSALSPTRPTRATTN</sequence>
<comment type="caution">
    <text evidence="2">The sequence shown here is derived from an EMBL/GenBank/DDBJ whole genome shotgun (WGS) entry which is preliminary data.</text>
</comment>
<protein>
    <submittedName>
        <fullName evidence="2">Uncharacterized protein</fullName>
    </submittedName>
</protein>
<evidence type="ECO:0000256" key="1">
    <source>
        <dbReference type="SAM" id="MobiDB-lite"/>
    </source>
</evidence>
<gene>
    <name evidence="2" type="ORF">DFH08DRAFT_814464</name>
</gene>
<proteinExistence type="predicted"/>
<dbReference type="AlphaFoldDB" id="A0AAD6ZPI4"/>
<evidence type="ECO:0000313" key="2">
    <source>
        <dbReference type="EMBL" id="KAJ7333353.1"/>
    </source>
</evidence>
<dbReference type="Proteomes" id="UP001218218">
    <property type="component" value="Unassembled WGS sequence"/>
</dbReference>
<dbReference type="EMBL" id="JARIHO010000034">
    <property type="protein sequence ID" value="KAJ7333353.1"/>
    <property type="molecule type" value="Genomic_DNA"/>
</dbReference>
<name>A0AAD6ZPI4_9AGAR</name>
<keyword evidence="3" id="KW-1185">Reference proteome</keyword>